<dbReference type="EMBL" id="BGZK01003687">
    <property type="protein sequence ID" value="GBP03715.1"/>
    <property type="molecule type" value="Genomic_DNA"/>
</dbReference>
<proteinExistence type="predicted"/>
<protein>
    <submittedName>
        <fullName evidence="2">Uncharacterized protein</fullName>
    </submittedName>
</protein>
<gene>
    <name evidence="2" type="ORF">EVAR_73080_1</name>
</gene>
<accession>A0A4C1SP10</accession>
<feature type="region of interest" description="Disordered" evidence="1">
    <location>
        <begin position="1"/>
        <end position="40"/>
    </location>
</feature>
<feature type="compositionally biased region" description="Basic and acidic residues" evidence="1">
    <location>
        <begin position="1"/>
        <end position="24"/>
    </location>
</feature>
<keyword evidence="3" id="KW-1185">Reference proteome</keyword>
<reference evidence="2 3" key="1">
    <citation type="journal article" date="2019" name="Commun. Biol.">
        <title>The bagworm genome reveals a unique fibroin gene that provides high tensile strength.</title>
        <authorList>
            <person name="Kono N."/>
            <person name="Nakamura H."/>
            <person name="Ohtoshi R."/>
            <person name="Tomita M."/>
            <person name="Numata K."/>
            <person name="Arakawa K."/>
        </authorList>
    </citation>
    <scope>NUCLEOTIDE SEQUENCE [LARGE SCALE GENOMIC DNA]</scope>
</reference>
<evidence type="ECO:0000313" key="3">
    <source>
        <dbReference type="Proteomes" id="UP000299102"/>
    </source>
</evidence>
<name>A0A4C1SP10_EUMVA</name>
<feature type="compositionally biased region" description="Acidic residues" evidence="1">
    <location>
        <begin position="25"/>
        <end position="35"/>
    </location>
</feature>
<evidence type="ECO:0000313" key="2">
    <source>
        <dbReference type="EMBL" id="GBP03715.1"/>
    </source>
</evidence>
<organism evidence="2 3">
    <name type="scientific">Eumeta variegata</name>
    <name type="common">Bagworm moth</name>
    <name type="synonym">Eumeta japonica</name>
    <dbReference type="NCBI Taxonomy" id="151549"/>
    <lineage>
        <taxon>Eukaryota</taxon>
        <taxon>Metazoa</taxon>
        <taxon>Ecdysozoa</taxon>
        <taxon>Arthropoda</taxon>
        <taxon>Hexapoda</taxon>
        <taxon>Insecta</taxon>
        <taxon>Pterygota</taxon>
        <taxon>Neoptera</taxon>
        <taxon>Endopterygota</taxon>
        <taxon>Lepidoptera</taxon>
        <taxon>Glossata</taxon>
        <taxon>Ditrysia</taxon>
        <taxon>Tineoidea</taxon>
        <taxon>Psychidae</taxon>
        <taxon>Oiketicinae</taxon>
        <taxon>Eumeta</taxon>
    </lineage>
</organism>
<evidence type="ECO:0000256" key="1">
    <source>
        <dbReference type="SAM" id="MobiDB-lite"/>
    </source>
</evidence>
<comment type="caution">
    <text evidence="2">The sequence shown here is derived from an EMBL/GenBank/DDBJ whole genome shotgun (WGS) entry which is preliminary data.</text>
</comment>
<sequence>MPRRRILEDQAERCRNSDNASEKSEIDEDDSDDNNEDYKGLSDEFDEDFFTYINTQILCHYISGSTAVTPQVERKVNTAVPSFTGTFSLHFQAPIREPLDKTRTQKFSSSSMSALIRQDVLSEQEFLKAPPSLPCYTPRTQTIYRERCRLAFNSRYSRTIPLSFMEVGIGAPDSPSSPSRRAIDELGQWFRSGG</sequence>
<dbReference type="Proteomes" id="UP000299102">
    <property type="component" value="Unassembled WGS sequence"/>
</dbReference>
<dbReference type="AlphaFoldDB" id="A0A4C1SP10"/>